<dbReference type="Proteomes" id="UP000217895">
    <property type="component" value="Chromosome"/>
</dbReference>
<dbReference type="AlphaFoldDB" id="A0A1Z4JFS2"/>
<evidence type="ECO:0008006" key="3">
    <source>
        <dbReference type="Google" id="ProtNLM"/>
    </source>
</evidence>
<sequence>MRLSALLRLRSWQILFFLGLSLTIASAQLSDRATAATPETAPAELKQVLSKIDAAANSRNAQAVLQFYSPNFTHSDGLNRQSLEQSLTQLWKQYSNLTYKTELQSWQPSSNGFQAETVTRITGTQAQNGQQVKLDATLRSRQQFQNQKIVKQEILSEKNLITTGDKPPSVNVSLPDQVRVGQEFSFDAIVQEPLENDLLLGTVVQEAVNSAGYLKPATADLDVLNSGGLFKIGKAPNQAGAQWISAVLVRHGGMTMVTQRLNVVAGSTRPAR</sequence>
<organism evidence="1 2">
    <name type="scientific">Leptolyngbya boryana NIES-2135</name>
    <dbReference type="NCBI Taxonomy" id="1973484"/>
    <lineage>
        <taxon>Bacteria</taxon>
        <taxon>Bacillati</taxon>
        <taxon>Cyanobacteriota</taxon>
        <taxon>Cyanophyceae</taxon>
        <taxon>Leptolyngbyales</taxon>
        <taxon>Leptolyngbyaceae</taxon>
        <taxon>Leptolyngbya group</taxon>
        <taxon>Leptolyngbya</taxon>
    </lineage>
</organism>
<dbReference type="Gene3D" id="3.10.450.50">
    <property type="match status" value="1"/>
</dbReference>
<evidence type="ECO:0000313" key="1">
    <source>
        <dbReference type="EMBL" id="BAY55581.1"/>
    </source>
</evidence>
<accession>A0A1Z4JFS2</accession>
<gene>
    <name evidence="1" type="ORF">NIES2135_24050</name>
</gene>
<protein>
    <recommendedName>
        <fullName evidence="3">Nuclear transport factor 2 family protein</fullName>
    </recommendedName>
</protein>
<reference evidence="1 2" key="1">
    <citation type="submission" date="2017-06" db="EMBL/GenBank/DDBJ databases">
        <title>Genome sequencing of cyanobaciteial culture collection at National Institute for Environmental Studies (NIES).</title>
        <authorList>
            <person name="Hirose Y."/>
            <person name="Shimura Y."/>
            <person name="Fujisawa T."/>
            <person name="Nakamura Y."/>
            <person name="Kawachi M."/>
        </authorList>
    </citation>
    <scope>NUCLEOTIDE SEQUENCE [LARGE SCALE GENOMIC DNA]</scope>
    <source>
        <strain evidence="1 2">NIES-2135</strain>
    </source>
</reference>
<dbReference type="EMBL" id="AP018203">
    <property type="protein sequence ID" value="BAY55581.1"/>
    <property type="molecule type" value="Genomic_DNA"/>
</dbReference>
<keyword evidence="2" id="KW-1185">Reference proteome</keyword>
<name>A0A1Z4JFS2_LEPBY</name>
<dbReference type="SUPFAM" id="SSF54427">
    <property type="entry name" value="NTF2-like"/>
    <property type="match status" value="1"/>
</dbReference>
<proteinExistence type="predicted"/>
<evidence type="ECO:0000313" key="2">
    <source>
        <dbReference type="Proteomes" id="UP000217895"/>
    </source>
</evidence>
<dbReference type="InterPro" id="IPR032710">
    <property type="entry name" value="NTF2-like_dom_sf"/>
</dbReference>